<dbReference type="Proteomes" id="UP001519345">
    <property type="component" value="Unassembled WGS sequence"/>
</dbReference>
<reference evidence="2 3" key="1">
    <citation type="submission" date="2021-03" db="EMBL/GenBank/DDBJ databases">
        <title>Genomic Encyclopedia of Type Strains, Phase IV (KMG-IV): sequencing the most valuable type-strain genomes for metagenomic binning, comparative biology and taxonomic classification.</title>
        <authorList>
            <person name="Goeker M."/>
        </authorList>
    </citation>
    <scope>NUCLEOTIDE SEQUENCE [LARGE SCALE GENOMIC DNA]</scope>
    <source>
        <strain evidence="2 3">DSM 25609</strain>
    </source>
</reference>
<organism evidence="2 3">
    <name type="scientific">Virgibacillus natechei</name>
    <dbReference type="NCBI Taxonomy" id="1216297"/>
    <lineage>
        <taxon>Bacteria</taxon>
        <taxon>Bacillati</taxon>
        <taxon>Bacillota</taxon>
        <taxon>Bacilli</taxon>
        <taxon>Bacillales</taxon>
        <taxon>Bacillaceae</taxon>
        <taxon>Virgibacillus</taxon>
    </lineage>
</organism>
<comment type="caution">
    <text evidence="2">The sequence shown here is derived from an EMBL/GenBank/DDBJ whole genome shotgun (WGS) entry which is preliminary data.</text>
</comment>
<evidence type="ECO:0000256" key="1">
    <source>
        <dbReference type="SAM" id="Phobius"/>
    </source>
</evidence>
<keyword evidence="2" id="KW-0436">Ligase</keyword>
<name>A0ABS4II67_9BACI</name>
<keyword evidence="1" id="KW-0812">Transmembrane</keyword>
<feature type="transmembrane region" description="Helical" evidence="1">
    <location>
        <begin position="24"/>
        <end position="45"/>
    </location>
</feature>
<dbReference type="EMBL" id="JAGGKX010000015">
    <property type="protein sequence ID" value="MBP1970647.1"/>
    <property type="molecule type" value="Genomic_DNA"/>
</dbReference>
<dbReference type="GO" id="GO:0016874">
    <property type="term" value="F:ligase activity"/>
    <property type="evidence" value="ECO:0007669"/>
    <property type="project" value="UniProtKB-KW"/>
</dbReference>
<accession>A0ABS4II67</accession>
<evidence type="ECO:0000313" key="2">
    <source>
        <dbReference type="EMBL" id="MBP1970647.1"/>
    </source>
</evidence>
<proteinExistence type="predicted"/>
<keyword evidence="1" id="KW-1133">Transmembrane helix</keyword>
<evidence type="ECO:0000313" key="3">
    <source>
        <dbReference type="Proteomes" id="UP001519345"/>
    </source>
</evidence>
<gene>
    <name evidence="2" type="ORF">J2Z83_002783</name>
</gene>
<keyword evidence="1" id="KW-0472">Membrane</keyword>
<keyword evidence="3" id="KW-1185">Reference proteome</keyword>
<protein>
    <submittedName>
        <fullName evidence="2">O-antigen ligase</fullName>
    </submittedName>
</protein>
<sequence>MAITAVVWTGMAFFFSEMDQVSKAIFYIVTSWLLLLIVITLKAYIRNKKGDTQ</sequence>